<evidence type="ECO:0000313" key="5">
    <source>
        <dbReference type="RefSeq" id="XP_026684800.1"/>
    </source>
</evidence>
<dbReference type="GO" id="GO:0016491">
    <property type="term" value="F:oxidoreductase activity"/>
    <property type="evidence" value="ECO:0007669"/>
    <property type="project" value="UniProtKB-KW"/>
</dbReference>
<proteinExistence type="inferred from homology"/>
<evidence type="ECO:0000256" key="3">
    <source>
        <dbReference type="SAM" id="MobiDB-lite"/>
    </source>
</evidence>
<gene>
    <name evidence="5" type="primary">LOC113470505</name>
</gene>
<feature type="compositionally biased region" description="Low complexity" evidence="3">
    <location>
        <begin position="248"/>
        <end position="257"/>
    </location>
</feature>
<dbReference type="InterPro" id="IPR036291">
    <property type="entry name" value="NAD(P)-bd_dom_sf"/>
</dbReference>
<protein>
    <submittedName>
        <fullName evidence="5">Dehydrogenase/reductase SDR family member 7-like</fullName>
    </submittedName>
</protein>
<dbReference type="Pfam" id="PF00106">
    <property type="entry name" value="adh_short"/>
    <property type="match status" value="1"/>
</dbReference>
<dbReference type="PRINTS" id="PR00081">
    <property type="entry name" value="GDHRDH"/>
</dbReference>
<dbReference type="STRING" id="121845.A0A3Q0JDK3"/>
<dbReference type="RefSeq" id="XP_026684800.1">
    <property type="nucleotide sequence ID" value="XM_026828999.1"/>
</dbReference>
<dbReference type="AlphaFoldDB" id="A0A3Q0JDK3"/>
<dbReference type="Proteomes" id="UP000079169">
    <property type="component" value="Unplaced"/>
</dbReference>
<evidence type="ECO:0000256" key="1">
    <source>
        <dbReference type="ARBA" id="ARBA00023002"/>
    </source>
</evidence>
<name>A0A3Q0JDK3_DIACI</name>
<dbReference type="InterPro" id="IPR002347">
    <property type="entry name" value="SDR_fam"/>
</dbReference>
<dbReference type="Gene3D" id="3.40.50.720">
    <property type="entry name" value="NAD(P)-binding Rossmann-like Domain"/>
    <property type="match status" value="1"/>
</dbReference>
<evidence type="ECO:0000313" key="4">
    <source>
        <dbReference type="Proteomes" id="UP000079169"/>
    </source>
</evidence>
<dbReference type="GeneID" id="113470505"/>
<reference evidence="5" key="1">
    <citation type="submission" date="2025-08" db="UniProtKB">
        <authorList>
            <consortium name="RefSeq"/>
        </authorList>
    </citation>
    <scope>IDENTIFICATION</scope>
</reference>
<dbReference type="PRINTS" id="PR00080">
    <property type="entry name" value="SDRFAMILY"/>
</dbReference>
<keyword evidence="1" id="KW-0560">Oxidoreductase</keyword>
<dbReference type="InterPro" id="IPR020904">
    <property type="entry name" value="Sc_DH/Rdtase_CS"/>
</dbReference>
<dbReference type="PANTHER" id="PTHR44269:SF1">
    <property type="entry name" value="DEHYDROGENASE_REDUCTASE SDR FAMILY MEMBER 7"/>
    <property type="match status" value="1"/>
</dbReference>
<keyword evidence="4" id="KW-1185">Reference proteome</keyword>
<dbReference type="KEGG" id="dci:113470505"/>
<dbReference type="PANTHER" id="PTHR44269">
    <property type="entry name" value="DEHYDROGENASE/REDUCTASE SDR FAMILY MEMBER 7-RELATED"/>
    <property type="match status" value="1"/>
</dbReference>
<accession>A0A3Q0JDK3</accession>
<dbReference type="InterPro" id="IPR053011">
    <property type="entry name" value="SDR_family_member_7"/>
</dbReference>
<feature type="region of interest" description="Disordered" evidence="3">
    <location>
        <begin position="231"/>
        <end position="257"/>
    </location>
</feature>
<dbReference type="PROSITE" id="PS00061">
    <property type="entry name" value="ADH_SHORT"/>
    <property type="match status" value="1"/>
</dbReference>
<dbReference type="SUPFAM" id="SSF51735">
    <property type="entry name" value="NAD(P)-binding Rossmann-fold domains"/>
    <property type="match status" value="1"/>
</dbReference>
<organism evidence="4 5">
    <name type="scientific">Diaphorina citri</name>
    <name type="common">Asian citrus psyllid</name>
    <dbReference type="NCBI Taxonomy" id="121845"/>
    <lineage>
        <taxon>Eukaryota</taxon>
        <taxon>Metazoa</taxon>
        <taxon>Ecdysozoa</taxon>
        <taxon>Arthropoda</taxon>
        <taxon>Hexapoda</taxon>
        <taxon>Insecta</taxon>
        <taxon>Pterygota</taxon>
        <taxon>Neoptera</taxon>
        <taxon>Paraneoptera</taxon>
        <taxon>Hemiptera</taxon>
        <taxon>Sternorrhyncha</taxon>
        <taxon>Psylloidea</taxon>
        <taxon>Psyllidae</taxon>
        <taxon>Diaphorininae</taxon>
        <taxon>Diaphorina</taxon>
    </lineage>
</organism>
<comment type="similarity">
    <text evidence="2">Belongs to the short-chain dehydrogenases/reductases (SDR) family.</text>
</comment>
<feature type="compositionally biased region" description="Basic and acidic residues" evidence="3">
    <location>
        <begin position="231"/>
        <end position="240"/>
    </location>
</feature>
<dbReference type="PaxDb" id="121845-A0A3Q0JDK3"/>
<sequence length="257" mass="28324">LCVQAGAHPQSIYTLTLDVTQTKYHRRCFDAVIQQFGCLDILINNAGRSQRAAWEDIELEVDRELFELNVFSVLSLSRIATSYFLAREQGGHLVVTSSIAGIVGAPYSGSYTGSKHAIHGYFDALRREKQDTKKLTVTLLCPGPTLTNFLKESFTGQPGVKFNQSASVQDKRMSAERCAYLSSVAIANRLDEAWMGKFPILPMVYIARYCPNIAHVLSRYVSGSAIQKLRDSKTTVDPAKHGQGGSRPTSPSSPTFK</sequence>
<feature type="non-terminal residue" evidence="5">
    <location>
        <position position="1"/>
    </location>
</feature>
<evidence type="ECO:0000256" key="2">
    <source>
        <dbReference type="RuleBase" id="RU000363"/>
    </source>
</evidence>